<dbReference type="Gene3D" id="3.30.505.10">
    <property type="entry name" value="SH2 domain"/>
    <property type="match status" value="1"/>
</dbReference>
<keyword evidence="1 2" id="KW-0727">SH2 domain</keyword>
<evidence type="ECO:0000256" key="2">
    <source>
        <dbReference type="PROSITE-ProRule" id="PRU00191"/>
    </source>
</evidence>
<dbReference type="GO" id="GO:0035556">
    <property type="term" value="P:intracellular signal transduction"/>
    <property type="evidence" value="ECO:0007669"/>
    <property type="project" value="TreeGrafter"/>
</dbReference>
<feature type="non-terminal residue" evidence="4">
    <location>
        <position position="95"/>
    </location>
</feature>
<accession>A0A8T2K8I5</accession>
<dbReference type="SUPFAM" id="SSF55550">
    <property type="entry name" value="SH2 domain"/>
    <property type="match status" value="1"/>
</dbReference>
<dbReference type="GO" id="GO:0007169">
    <property type="term" value="P:cell surface receptor protein tyrosine kinase signaling pathway"/>
    <property type="evidence" value="ECO:0007669"/>
    <property type="project" value="TreeGrafter"/>
</dbReference>
<feature type="domain" description="SH2" evidence="3">
    <location>
        <begin position="1"/>
        <end position="91"/>
    </location>
</feature>
<protein>
    <recommendedName>
        <fullName evidence="3">SH2 domain-containing protein</fullName>
    </recommendedName>
</protein>
<keyword evidence="5" id="KW-1185">Reference proteome</keyword>
<proteinExistence type="predicted"/>
<organism evidence="4 5">
    <name type="scientific">Hymenochirus boettgeri</name>
    <name type="common">Congo dwarf clawed frog</name>
    <dbReference type="NCBI Taxonomy" id="247094"/>
    <lineage>
        <taxon>Eukaryota</taxon>
        <taxon>Metazoa</taxon>
        <taxon>Chordata</taxon>
        <taxon>Craniata</taxon>
        <taxon>Vertebrata</taxon>
        <taxon>Euteleostomi</taxon>
        <taxon>Amphibia</taxon>
        <taxon>Batrachia</taxon>
        <taxon>Anura</taxon>
        <taxon>Pipoidea</taxon>
        <taxon>Pipidae</taxon>
        <taxon>Pipinae</taxon>
        <taxon>Hymenochirus</taxon>
    </lineage>
</organism>
<dbReference type="OrthoDB" id="9945442at2759"/>
<dbReference type="EMBL" id="JAACNH010000001">
    <property type="protein sequence ID" value="KAG8453509.1"/>
    <property type="molecule type" value="Genomic_DNA"/>
</dbReference>
<evidence type="ECO:0000313" key="5">
    <source>
        <dbReference type="Proteomes" id="UP000812440"/>
    </source>
</evidence>
<sequence length="95" mass="11120">GGVFLVRESRESTISEPYVLSVYFENKVYHIKIRYLEDSQQYALGTGLRGNEKFHSIEEIVEFHKKFPVMLIDGKNLSSTERKQCYLTRPPYINS</sequence>
<reference evidence="4" key="1">
    <citation type="thesis" date="2020" institute="ProQuest LLC" country="789 East Eisenhower Parkway, Ann Arbor, MI, USA">
        <title>Comparative Genomics and Chromosome Evolution.</title>
        <authorList>
            <person name="Mudd A.B."/>
        </authorList>
    </citation>
    <scope>NUCLEOTIDE SEQUENCE</scope>
    <source>
        <strain evidence="4">Female2</strain>
        <tissue evidence="4">Blood</tissue>
    </source>
</reference>
<dbReference type="InterPro" id="IPR000980">
    <property type="entry name" value="SH2"/>
</dbReference>
<dbReference type="AlphaFoldDB" id="A0A8T2K8I5"/>
<dbReference type="FunFam" id="3.30.505.10:FF:000016">
    <property type="entry name" value="B-cell linker protein isoform 2"/>
    <property type="match status" value="1"/>
</dbReference>
<dbReference type="PANTHER" id="PTHR14098">
    <property type="entry name" value="SH2 DOMAIN CONTAINING PROTEIN"/>
    <property type="match status" value="1"/>
</dbReference>
<dbReference type="InterPro" id="IPR051751">
    <property type="entry name" value="Immunoreceptor_sig_adapters"/>
</dbReference>
<evidence type="ECO:0000259" key="3">
    <source>
        <dbReference type="PROSITE" id="PS50001"/>
    </source>
</evidence>
<dbReference type="PANTHER" id="PTHR14098:SF2">
    <property type="entry name" value="CYTOKINE-DEPENDENT HEMATOPOIETIC CELL LINKER"/>
    <property type="match status" value="1"/>
</dbReference>
<dbReference type="Proteomes" id="UP000812440">
    <property type="component" value="Chromosome 1"/>
</dbReference>
<dbReference type="GO" id="GO:0005737">
    <property type="term" value="C:cytoplasm"/>
    <property type="evidence" value="ECO:0007669"/>
    <property type="project" value="UniProtKB-ARBA"/>
</dbReference>
<dbReference type="Pfam" id="PF00017">
    <property type="entry name" value="SH2"/>
    <property type="match status" value="1"/>
</dbReference>
<name>A0A8T2K8I5_9PIPI</name>
<dbReference type="PROSITE" id="PS50001">
    <property type="entry name" value="SH2"/>
    <property type="match status" value="1"/>
</dbReference>
<comment type="caution">
    <text evidence="4">The sequence shown here is derived from an EMBL/GenBank/DDBJ whole genome shotgun (WGS) entry which is preliminary data.</text>
</comment>
<gene>
    <name evidence="4" type="ORF">GDO86_000221</name>
</gene>
<evidence type="ECO:0000256" key="1">
    <source>
        <dbReference type="ARBA" id="ARBA00022999"/>
    </source>
</evidence>
<dbReference type="PRINTS" id="PR00401">
    <property type="entry name" value="SH2DOMAIN"/>
</dbReference>
<dbReference type="InterPro" id="IPR036860">
    <property type="entry name" value="SH2_dom_sf"/>
</dbReference>
<evidence type="ECO:0000313" key="4">
    <source>
        <dbReference type="EMBL" id="KAG8453509.1"/>
    </source>
</evidence>